<organism evidence="3 4">
    <name type="scientific">Arachis hypogaea</name>
    <name type="common">Peanut</name>
    <dbReference type="NCBI Taxonomy" id="3818"/>
    <lineage>
        <taxon>Eukaryota</taxon>
        <taxon>Viridiplantae</taxon>
        <taxon>Streptophyta</taxon>
        <taxon>Embryophyta</taxon>
        <taxon>Tracheophyta</taxon>
        <taxon>Spermatophyta</taxon>
        <taxon>Magnoliopsida</taxon>
        <taxon>eudicotyledons</taxon>
        <taxon>Gunneridae</taxon>
        <taxon>Pentapetalae</taxon>
        <taxon>rosids</taxon>
        <taxon>fabids</taxon>
        <taxon>Fabales</taxon>
        <taxon>Fabaceae</taxon>
        <taxon>Papilionoideae</taxon>
        <taxon>50 kb inversion clade</taxon>
        <taxon>dalbergioids sensu lato</taxon>
        <taxon>Dalbergieae</taxon>
        <taxon>Pterocarpus clade</taxon>
        <taxon>Arachis</taxon>
    </lineage>
</organism>
<evidence type="ECO:0000256" key="1">
    <source>
        <dbReference type="SAM" id="MobiDB-lite"/>
    </source>
</evidence>
<feature type="domain" description="Transposase MuDR plant" evidence="2">
    <location>
        <begin position="152"/>
        <end position="206"/>
    </location>
</feature>
<dbReference type="Proteomes" id="UP000289738">
    <property type="component" value="Chromosome A08"/>
</dbReference>
<gene>
    <name evidence="3" type="ORF">Ahy_A08g038782</name>
</gene>
<accession>A0A445BUD0</accession>
<reference evidence="3 4" key="1">
    <citation type="submission" date="2019-01" db="EMBL/GenBank/DDBJ databases">
        <title>Sequencing of cultivated peanut Arachis hypogaea provides insights into genome evolution and oil improvement.</title>
        <authorList>
            <person name="Chen X."/>
        </authorList>
    </citation>
    <scope>NUCLEOTIDE SEQUENCE [LARGE SCALE GENOMIC DNA]</scope>
    <source>
        <strain evidence="4">cv. Fuhuasheng</strain>
        <tissue evidence="3">Leaves</tissue>
    </source>
</reference>
<name>A0A445BUD0_ARAHY</name>
<dbReference type="EMBL" id="SDMP01000008">
    <property type="protein sequence ID" value="RYR42319.1"/>
    <property type="molecule type" value="Genomic_DNA"/>
</dbReference>
<sequence>MSDLKSLILNKVGGTQVREIGRVAYRLLAHIENGVFLFRLFRLHRDEHVRLTFNIHGRIMCEQVQDDRPLAPPLIHVAIPEHEAEEGEEEADEDYVADSANSESSNGGDEDEFVPETPAEAVRLHLDTMHERNPISNSCGVDYNLDSGVEFKVEHRFRSREAVLQGLKNYGIRRSTEYQVIESDRLKYHVQCRQADSGCQWSLRVALHQNIIY</sequence>
<evidence type="ECO:0000313" key="3">
    <source>
        <dbReference type="EMBL" id="RYR42319.1"/>
    </source>
</evidence>
<dbReference type="InterPro" id="IPR004332">
    <property type="entry name" value="Transposase_MuDR"/>
</dbReference>
<evidence type="ECO:0000259" key="2">
    <source>
        <dbReference type="Pfam" id="PF03108"/>
    </source>
</evidence>
<feature type="compositionally biased region" description="Acidic residues" evidence="1">
    <location>
        <begin position="83"/>
        <end position="96"/>
    </location>
</feature>
<comment type="caution">
    <text evidence="3">The sequence shown here is derived from an EMBL/GenBank/DDBJ whole genome shotgun (WGS) entry which is preliminary data.</text>
</comment>
<evidence type="ECO:0000313" key="4">
    <source>
        <dbReference type="Proteomes" id="UP000289738"/>
    </source>
</evidence>
<dbReference type="AlphaFoldDB" id="A0A445BUD0"/>
<keyword evidence="4" id="KW-1185">Reference proteome</keyword>
<feature type="region of interest" description="Disordered" evidence="1">
    <location>
        <begin position="83"/>
        <end position="114"/>
    </location>
</feature>
<proteinExistence type="predicted"/>
<dbReference type="Pfam" id="PF03108">
    <property type="entry name" value="DBD_Tnp_Mut"/>
    <property type="match status" value="1"/>
</dbReference>
<protein>
    <recommendedName>
        <fullName evidence="2">Transposase MuDR plant domain-containing protein</fullName>
    </recommendedName>
</protein>